<dbReference type="Pfam" id="PF00069">
    <property type="entry name" value="Pkinase"/>
    <property type="match status" value="1"/>
</dbReference>
<evidence type="ECO:0000256" key="4">
    <source>
        <dbReference type="ARBA" id="ARBA00012513"/>
    </source>
</evidence>
<dbReference type="SMART" id="SM00220">
    <property type="entry name" value="S_TKc"/>
    <property type="match status" value="1"/>
</dbReference>
<keyword evidence="7" id="KW-0808">Transferase</keyword>
<dbReference type="InParanoid" id="F6H365"/>
<dbReference type="GO" id="GO:0005524">
    <property type="term" value="F:ATP binding"/>
    <property type="evidence" value="ECO:0007669"/>
    <property type="project" value="UniProtKB-UniRule"/>
</dbReference>
<evidence type="ECO:0000256" key="3">
    <source>
        <dbReference type="ARBA" id="ARBA00008684"/>
    </source>
</evidence>
<dbReference type="InterPro" id="IPR001611">
    <property type="entry name" value="Leu-rich_rpt"/>
</dbReference>
<evidence type="ECO:0000256" key="2">
    <source>
        <dbReference type="ARBA" id="ARBA00004479"/>
    </source>
</evidence>
<dbReference type="InterPro" id="IPR008271">
    <property type="entry name" value="Ser/Thr_kinase_AS"/>
</dbReference>
<comment type="similarity">
    <text evidence="3">Belongs to the protein kinase superfamily. Ser/Thr protein kinase family.</text>
</comment>
<dbReference type="FunCoup" id="F6H365">
    <property type="interactions" value="200"/>
</dbReference>
<keyword evidence="11 20" id="KW-0547">Nucleotide-binding</keyword>
<dbReference type="OrthoDB" id="676979at2759"/>
<dbReference type="PROSITE" id="PS00107">
    <property type="entry name" value="PROTEIN_KINASE_ATP"/>
    <property type="match status" value="1"/>
</dbReference>
<evidence type="ECO:0000256" key="22">
    <source>
        <dbReference type="SAM" id="Phobius"/>
    </source>
</evidence>
<dbReference type="InterPro" id="IPR017441">
    <property type="entry name" value="Protein_kinase_ATP_BS"/>
</dbReference>
<dbReference type="PANTHER" id="PTHR48053:SF109">
    <property type="entry name" value="PROTEIN KINASE DOMAIN-CONTAINING PROTEIN"/>
    <property type="match status" value="1"/>
</dbReference>
<evidence type="ECO:0000256" key="12">
    <source>
        <dbReference type="ARBA" id="ARBA00022777"/>
    </source>
</evidence>
<dbReference type="SMART" id="SM00369">
    <property type="entry name" value="LRR_TYP"/>
    <property type="match status" value="6"/>
</dbReference>
<dbReference type="PANTHER" id="PTHR48053">
    <property type="entry name" value="LEUCINE RICH REPEAT FAMILY PROTEIN, EXPRESSED"/>
    <property type="match status" value="1"/>
</dbReference>
<evidence type="ECO:0000256" key="15">
    <source>
        <dbReference type="ARBA" id="ARBA00023136"/>
    </source>
</evidence>
<evidence type="ECO:0000256" key="7">
    <source>
        <dbReference type="ARBA" id="ARBA00022679"/>
    </source>
</evidence>
<evidence type="ECO:0000256" key="9">
    <source>
        <dbReference type="ARBA" id="ARBA00022729"/>
    </source>
</evidence>
<dbReference type="InterPro" id="IPR011009">
    <property type="entry name" value="Kinase-like_dom_sf"/>
</dbReference>
<dbReference type="FunFam" id="3.30.200.20:FF:000512">
    <property type="entry name" value="Receptor-like protein kinase HSL1"/>
    <property type="match status" value="1"/>
</dbReference>
<dbReference type="InterPro" id="IPR013210">
    <property type="entry name" value="LRR_N_plant-typ"/>
</dbReference>
<dbReference type="Gene3D" id="3.30.200.20">
    <property type="entry name" value="Phosphorylase Kinase, domain 1"/>
    <property type="match status" value="1"/>
</dbReference>
<evidence type="ECO:0000256" key="20">
    <source>
        <dbReference type="PROSITE-ProRule" id="PRU10141"/>
    </source>
</evidence>
<feature type="domain" description="Protein kinase" evidence="23">
    <location>
        <begin position="747"/>
        <end position="1035"/>
    </location>
</feature>
<dbReference type="Pfam" id="PF23598">
    <property type="entry name" value="LRR_14"/>
    <property type="match status" value="1"/>
</dbReference>
<comment type="catalytic activity">
    <reaction evidence="19">
        <text>L-seryl-[protein] + ATP = O-phospho-L-seryl-[protein] + ADP + H(+)</text>
        <dbReference type="Rhea" id="RHEA:17989"/>
        <dbReference type="Rhea" id="RHEA-COMP:9863"/>
        <dbReference type="Rhea" id="RHEA-COMP:11604"/>
        <dbReference type="ChEBI" id="CHEBI:15378"/>
        <dbReference type="ChEBI" id="CHEBI:29999"/>
        <dbReference type="ChEBI" id="CHEBI:30616"/>
        <dbReference type="ChEBI" id="CHEBI:83421"/>
        <dbReference type="ChEBI" id="CHEBI:456216"/>
        <dbReference type="EC" id="2.7.11.1"/>
    </reaction>
</comment>
<keyword evidence="13 20" id="KW-0067">ATP-binding</keyword>
<dbReference type="Gene3D" id="3.80.10.10">
    <property type="entry name" value="Ribonuclease Inhibitor"/>
    <property type="match status" value="4"/>
</dbReference>
<dbReference type="GO" id="GO:0004674">
    <property type="term" value="F:protein serine/threonine kinase activity"/>
    <property type="evidence" value="ECO:0007669"/>
    <property type="project" value="UniProtKB-KW"/>
</dbReference>
<dbReference type="FunFam" id="3.80.10.10:FF:001675">
    <property type="entry name" value="Uncharacterized protein"/>
    <property type="match status" value="1"/>
</dbReference>
<dbReference type="FunFam" id="3.80.10.10:FF:000548">
    <property type="entry name" value="Receptor-like protein kinase HSL1"/>
    <property type="match status" value="1"/>
</dbReference>
<protein>
    <recommendedName>
        <fullName evidence="4">non-specific serine/threonine protein kinase</fullName>
        <ecNumber evidence="4">2.7.11.1</ecNumber>
    </recommendedName>
</protein>
<keyword evidence="25" id="KW-1185">Reference proteome</keyword>
<dbReference type="Pfam" id="PF08263">
    <property type="entry name" value="LRRNT_2"/>
    <property type="match status" value="1"/>
</dbReference>
<dbReference type="FunFam" id="3.80.10.10:FF:002652">
    <property type="entry name" value="Uncharacterized protein"/>
    <property type="match status" value="1"/>
</dbReference>
<evidence type="ECO:0000256" key="5">
    <source>
        <dbReference type="ARBA" id="ARBA00022527"/>
    </source>
</evidence>
<feature type="region of interest" description="Disordered" evidence="21">
    <location>
        <begin position="1035"/>
        <end position="1054"/>
    </location>
</feature>
<feature type="transmembrane region" description="Helical" evidence="22">
    <location>
        <begin position="690"/>
        <end position="713"/>
    </location>
</feature>
<dbReference type="InterPro" id="IPR032675">
    <property type="entry name" value="LRR_dom_sf"/>
</dbReference>
<dbReference type="PROSITE" id="PS51450">
    <property type="entry name" value="LRR"/>
    <property type="match status" value="1"/>
</dbReference>
<evidence type="ECO:0000256" key="18">
    <source>
        <dbReference type="ARBA" id="ARBA00047899"/>
    </source>
</evidence>
<evidence type="ECO:0000256" key="8">
    <source>
        <dbReference type="ARBA" id="ARBA00022692"/>
    </source>
</evidence>
<keyword evidence="6" id="KW-0433">Leucine-rich repeat</keyword>
<evidence type="ECO:0000256" key="10">
    <source>
        <dbReference type="ARBA" id="ARBA00022737"/>
    </source>
</evidence>
<keyword evidence="10" id="KW-0677">Repeat</keyword>
<sequence length="1054" mass="118279">MGITSRPIFEIHIIIITRPNFVMKPKPKWKDIKKKEEKEKKGSGFKSGKELNVTKMRKPPFLFTKIPFPALFLLLVFSLTFQVISQNLDAERSILLDVKQQLGNPPSLQSWNSSSSPCDWPEITCIDNIVTEISLSYKTITKKIPARICDLKNLIVLDVSYNYIPGEFPDILNCSKLEYLLLLQNSFVGPIPADIDRLSRLRYLDLTANNFSGDIPAAIGRLQELFYLFLVQNEFNGTWPTEIGNLANLEQLAMAYNDKFRPSALPKEFGALKKLKFLWMTEANLIGEIPKSFNNLSSLERLDLSLNELNGTIPVGMLTLKNLTYLYLFCNRLSGRVPSSIEAFNLKEIDLSDNHLTGPIPAGFVKLQNLTCLNLFWNQLSGEIPTNISLIPTLETFKVFSNQLSGVLPPAFGLHSELKFFEIFENKLSGELPQHLCARGTLLGVIASNNNLSGEVPKSLGNCKSLLTIQVSNNRFSGEIPSGIWTSPDMVSVMLAGNSFSGALPSRLTRNLSRVDISNNKFSGQIPAEISSWMNIGVLNANNNMLSGKIPMELTSLWNISVLLLDGNQFSGELPSQIISWKSLTNLNLSRNKLSGLIPKALGSLPSLTYLDLSENQFLGQIPSELGHLKLNILNLSSNQLSGLVPFEFQNEAYNYSFLNNPKLCVNVGTLKLPRCDAKVVDSDKLSTKYLVMILILALSGFLAVVFFTLVMVRDYHRKNHSRDHTTWKLTRFQNLDFDEQNILSGLTENNLIGRGGSGKVYRIANDRSGKIFAVKMICNNGRLDHKLQKPFIAKDEILGTLHHSNIVKLLCCISNETTSLLVYEYMENQSLDRWLHGKKQRTLSMTSLVHNFILDWPTRLQIAIGVAKGLRHMHEYCSAPIIHRDVKSSNILLDAEFNAKIADFGLAKMLVKQGEPDTMSGVAGSYGYIAPEYAYTTKVNEKIDVYSFGVVLLELVTGREPNNEHMCLVEWAWDQFREGKTIEEVVDEEIKEQCDRAQVTTLFNLGLMCTTTLPSTRPTMKEVLEILQQCNPQEDHGRKKKDHEATPLLLNGT</sequence>
<dbReference type="Proteomes" id="UP000009183">
    <property type="component" value="Chromosome 4"/>
</dbReference>
<keyword evidence="17" id="KW-0325">Glycoprotein</keyword>
<keyword evidence="15 22" id="KW-0472">Membrane</keyword>
<dbReference type="EMBL" id="FN595231">
    <property type="protein sequence ID" value="CCB46521.1"/>
    <property type="molecule type" value="Genomic_DNA"/>
</dbReference>
<comment type="subcellular location">
    <subcellularLocation>
        <location evidence="1">Cell membrane</location>
    </subcellularLocation>
    <subcellularLocation>
        <location evidence="2">Membrane</location>
        <topology evidence="2">Single-pass type I membrane protein</topology>
    </subcellularLocation>
</comment>
<keyword evidence="16" id="KW-0675">Receptor</keyword>
<dbReference type="InterPro" id="IPR000719">
    <property type="entry name" value="Prot_kinase_dom"/>
</dbReference>
<evidence type="ECO:0000256" key="1">
    <source>
        <dbReference type="ARBA" id="ARBA00004236"/>
    </source>
</evidence>
<organism evidence="24 25">
    <name type="scientific">Vitis vinifera</name>
    <name type="common">Grape</name>
    <dbReference type="NCBI Taxonomy" id="29760"/>
    <lineage>
        <taxon>Eukaryota</taxon>
        <taxon>Viridiplantae</taxon>
        <taxon>Streptophyta</taxon>
        <taxon>Embryophyta</taxon>
        <taxon>Tracheophyta</taxon>
        <taxon>Spermatophyta</taxon>
        <taxon>Magnoliopsida</taxon>
        <taxon>eudicotyledons</taxon>
        <taxon>Gunneridae</taxon>
        <taxon>Pentapetalae</taxon>
        <taxon>rosids</taxon>
        <taxon>Vitales</taxon>
        <taxon>Vitaceae</taxon>
        <taxon>Viteae</taxon>
        <taxon>Vitis</taxon>
    </lineage>
</organism>
<evidence type="ECO:0000256" key="13">
    <source>
        <dbReference type="ARBA" id="ARBA00022840"/>
    </source>
</evidence>
<dbReference type="STRING" id="29760.F6H365"/>
<dbReference type="HOGENOM" id="CLU_000288_22_1_1"/>
<evidence type="ECO:0000313" key="25">
    <source>
        <dbReference type="Proteomes" id="UP000009183"/>
    </source>
</evidence>
<dbReference type="SUPFAM" id="SSF56112">
    <property type="entry name" value="Protein kinase-like (PK-like)"/>
    <property type="match status" value="1"/>
</dbReference>
<evidence type="ECO:0000256" key="16">
    <source>
        <dbReference type="ARBA" id="ARBA00023170"/>
    </source>
</evidence>
<dbReference type="PROSITE" id="PS50011">
    <property type="entry name" value="PROTEIN_KINASE_DOM"/>
    <property type="match status" value="1"/>
</dbReference>
<dbReference type="InterPro" id="IPR003591">
    <property type="entry name" value="Leu-rich_rpt_typical-subtyp"/>
</dbReference>
<proteinExistence type="inferred from homology"/>
<comment type="catalytic activity">
    <reaction evidence="18">
        <text>L-threonyl-[protein] + ATP = O-phospho-L-threonyl-[protein] + ADP + H(+)</text>
        <dbReference type="Rhea" id="RHEA:46608"/>
        <dbReference type="Rhea" id="RHEA-COMP:11060"/>
        <dbReference type="Rhea" id="RHEA-COMP:11605"/>
        <dbReference type="ChEBI" id="CHEBI:15378"/>
        <dbReference type="ChEBI" id="CHEBI:30013"/>
        <dbReference type="ChEBI" id="CHEBI:30616"/>
        <dbReference type="ChEBI" id="CHEBI:61977"/>
        <dbReference type="ChEBI" id="CHEBI:456216"/>
        <dbReference type="EC" id="2.7.11.1"/>
    </reaction>
</comment>
<dbReference type="InterPro" id="IPR055414">
    <property type="entry name" value="LRR_R13L4/SHOC2-like"/>
</dbReference>
<dbReference type="eggNOG" id="ENOG502QQPF">
    <property type="taxonomic scope" value="Eukaryota"/>
</dbReference>
<evidence type="ECO:0000256" key="14">
    <source>
        <dbReference type="ARBA" id="ARBA00022989"/>
    </source>
</evidence>
<dbReference type="Pfam" id="PF13855">
    <property type="entry name" value="LRR_8"/>
    <property type="match status" value="2"/>
</dbReference>
<dbReference type="PaxDb" id="29760-VIT_04s0008g00300.t01"/>
<evidence type="ECO:0000256" key="11">
    <source>
        <dbReference type="ARBA" id="ARBA00022741"/>
    </source>
</evidence>
<evidence type="ECO:0000313" key="24">
    <source>
        <dbReference type="EMBL" id="CCB46521.1"/>
    </source>
</evidence>
<reference evidence="25" key="1">
    <citation type="journal article" date="2007" name="Nature">
        <title>The grapevine genome sequence suggests ancestral hexaploidization in major angiosperm phyla.</title>
        <authorList>
            <consortium name="The French-Italian Public Consortium for Grapevine Genome Characterization."/>
            <person name="Jaillon O."/>
            <person name="Aury J.-M."/>
            <person name="Noel B."/>
            <person name="Policriti A."/>
            <person name="Clepet C."/>
            <person name="Casagrande A."/>
            <person name="Choisne N."/>
            <person name="Aubourg S."/>
            <person name="Vitulo N."/>
            <person name="Jubin C."/>
            <person name="Vezzi A."/>
            <person name="Legeai F."/>
            <person name="Hugueney P."/>
            <person name="Dasilva C."/>
            <person name="Horner D."/>
            <person name="Mica E."/>
            <person name="Jublot D."/>
            <person name="Poulain J."/>
            <person name="Bruyere C."/>
            <person name="Billault A."/>
            <person name="Segurens B."/>
            <person name="Gouyvenoux M."/>
            <person name="Ugarte E."/>
            <person name="Cattonaro F."/>
            <person name="Anthouard V."/>
            <person name="Vico V."/>
            <person name="Del Fabbro C."/>
            <person name="Alaux M."/>
            <person name="Di Gaspero G."/>
            <person name="Dumas V."/>
            <person name="Felice N."/>
            <person name="Paillard S."/>
            <person name="Juman I."/>
            <person name="Moroldo M."/>
            <person name="Scalabrin S."/>
            <person name="Canaguier A."/>
            <person name="Le Clainche I."/>
            <person name="Malacrida G."/>
            <person name="Durand E."/>
            <person name="Pesole G."/>
            <person name="Laucou V."/>
            <person name="Chatelet P."/>
            <person name="Merdinoglu D."/>
            <person name="Delledonne M."/>
            <person name="Pezzotti M."/>
            <person name="Lecharny A."/>
            <person name="Scarpelli C."/>
            <person name="Artiguenave F."/>
            <person name="Pe M.E."/>
            <person name="Valle G."/>
            <person name="Morgante M."/>
            <person name="Caboche M."/>
            <person name="Adam-Blondon A.-F."/>
            <person name="Weissenbach J."/>
            <person name="Quetier F."/>
            <person name="Wincker P."/>
        </authorList>
    </citation>
    <scope>NUCLEOTIDE SEQUENCE [LARGE SCALE GENOMIC DNA]</scope>
    <source>
        <strain evidence="25">cv. Pinot noir / PN40024</strain>
    </source>
</reference>
<evidence type="ECO:0000256" key="21">
    <source>
        <dbReference type="SAM" id="MobiDB-lite"/>
    </source>
</evidence>
<keyword evidence="14 22" id="KW-1133">Transmembrane helix</keyword>
<accession>F6H365</accession>
<keyword evidence="12" id="KW-0418">Kinase</keyword>
<gene>
    <name evidence="24" type="ordered locus">VIT_04s0008g00300</name>
</gene>
<name>F6H365_VITVI</name>
<dbReference type="AlphaFoldDB" id="F6H365"/>
<dbReference type="InterPro" id="IPR051716">
    <property type="entry name" value="Plant_RL_S/T_kinase"/>
</dbReference>
<dbReference type="SMR" id="F6H365"/>
<keyword evidence="9" id="KW-0732">Signal</keyword>
<dbReference type="FunFam" id="1.10.510.10:FF:000714">
    <property type="entry name" value="Kinase family with leucine-rich repeat domain-containing protein"/>
    <property type="match status" value="1"/>
</dbReference>
<feature type="compositionally biased region" description="Basic and acidic residues" evidence="21">
    <location>
        <begin position="1035"/>
        <end position="1046"/>
    </location>
</feature>
<evidence type="ECO:0000256" key="6">
    <source>
        <dbReference type="ARBA" id="ARBA00022614"/>
    </source>
</evidence>
<feature type="transmembrane region" description="Helical" evidence="22">
    <location>
        <begin position="66"/>
        <end position="84"/>
    </location>
</feature>
<evidence type="ECO:0000259" key="23">
    <source>
        <dbReference type="PROSITE" id="PS50011"/>
    </source>
</evidence>
<dbReference type="Pfam" id="PF00560">
    <property type="entry name" value="LRR_1"/>
    <property type="match status" value="4"/>
</dbReference>
<dbReference type="PROSITE" id="PS00108">
    <property type="entry name" value="PROTEIN_KINASE_ST"/>
    <property type="match status" value="1"/>
</dbReference>
<keyword evidence="8 22" id="KW-0812">Transmembrane</keyword>
<dbReference type="EC" id="2.7.11.1" evidence="4"/>
<dbReference type="GO" id="GO:0005886">
    <property type="term" value="C:plasma membrane"/>
    <property type="evidence" value="ECO:0007669"/>
    <property type="project" value="UniProtKB-SubCell"/>
</dbReference>
<feature type="binding site" evidence="20">
    <location>
        <position position="776"/>
    </location>
    <ligand>
        <name>ATP</name>
        <dbReference type="ChEBI" id="CHEBI:30616"/>
    </ligand>
</feature>
<keyword evidence="5" id="KW-0723">Serine/threonine-protein kinase</keyword>
<dbReference type="Gene3D" id="1.10.510.10">
    <property type="entry name" value="Transferase(Phosphotransferase) domain 1"/>
    <property type="match status" value="1"/>
</dbReference>
<dbReference type="SUPFAM" id="SSF52058">
    <property type="entry name" value="L domain-like"/>
    <property type="match status" value="2"/>
</dbReference>
<evidence type="ECO:0000256" key="17">
    <source>
        <dbReference type="ARBA" id="ARBA00023180"/>
    </source>
</evidence>
<evidence type="ECO:0000256" key="19">
    <source>
        <dbReference type="ARBA" id="ARBA00048679"/>
    </source>
</evidence>